<sequence length="334" mass="37482">MAGKDDADENSIKEFHLFAGIGGGIYGGILLGHRCCAGVEINEFCQKVLKQRQKDGWMNEFAIYGDLRTLNGNDYKGKFDVLCGGFPCQAFSTAAHGKNIAEKNLWDEMFRFVKESNAPIVFGENVVLLAISKAKQDLESIGYNVKFCRLSCSDLGADHQRNRFWLLAVKDKSIFEHLKKHILSLPVFKGGYWSKNPDVLAQEVEVIDRREQLKGIGNAQSPFVAASAFRILVNRHIENGDYTEVVSNEEIAKVFEIQKTWIKKTFGEEMGLVHTPTTMANYSAPSMMKHQGCRNFKKVFEKPSPKNAEYLMGFPLGASSPEPQSKNNLKKWGV</sequence>
<keyword evidence="3" id="KW-0808">Transferase</keyword>
<evidence type="ECO:0000256" key="5">
    <source>
        <dbReference type="ARBA" id="ARBA00022747"/>
    </source>
</evidence>
<evidence type="ECO:0000256" key="2">
    <source>
        <dbReference type="ARBA" id="ARBA00022603"/>
    </source>
</evidence>
<dbReference type="GO" id="GO:0003886">
    <property type="term" value="F:DNA (cytosine-5-)-methyltransferase activity"/>
    <property type="evidence" value="ECO:0007669"/>
    <property type="project" value="UniProtKB-EC"/>
</dbReference>
<evidence type="ECO:0000256" key="3">
    <source>
        <dbReference type="ARBA" id="ARBA00022679"/>
    </source>
</evidence>
<protein>
    <recommendedName>
        <fullName evidence="1">DNA (cytosine-5-)-methyltransferase</fullName>
        <ecNumber evidence="1">2.1.1.37</ecNumber>
    </recommendedName>
</protein>
<dbReference type="Pfam" id="PF00145">
    <property type="entry name" value="DNA_methylase"/>
    <property type="match status" value="1"/>
</dbReference>
<dbReference type="Proteomes" id="UP000190449">
    <property type="component" value="Unassembled WGS sequence"/>
</dbReference>
<dbReference type="InterPro" id="IPR050750">
    <property type="entry name" value="C5-MTase"/>
</dbReference>
<keyword evidence="5" id="KW-0680">Restriction system</keyword>
<keyword evidence="2 7" id="KW-0489">Methyltransferase</keyword>
<dbReference type="SUPFAM" id="SSF53335">
    <property type="entry name" value="S-adenosyl-L-methionine-dependent methyltransferases"/>
    <property type="match status" value="1"/>
</dbReference>
<accession>A0A1T4K8N1</accession>
<evidence type="ECO:0000313" key="8">
    <source>
        <dbReference type="Proteomes" id="UP000190449"/>
    </source>
</evidence>
<name>A0A1T4K8N1_9BACT</name>
<gene>
    <name evidence="7" type="ORF">SAMN02745108_00353</name>
</gene>
<dbReference type="PANTHER" id="PTHR46098">
    <property type="entry name" value="TRNA (CYTOSINE(38)-C(5))-METHYLTRANSFERASE"/>
    <property type="match status" value="1"/>
</dbReference>
<dbReference type="PANTHER" id="PTHR46098:SF1">
    <property type="entry name" value="TRNA (CYTOSINE(38)-C(5))-METHYLTRANSFERASE"/>
    <property type="match status" value="1"/>
</dbReference>
<dbReference type="PROSITE" id="PS00094">
    <property type="entry name" value="C5_MTASE_1"/>
    <property type="match status" value="1"/>
</dbReference>
<evidence type="ECO:0000256" key="1">
    <source>
        <dbReference type="ARBA" id="ARBA00011975"/>
    </source>
</evidence>
<dbReference type="InterPro" id="IPR029063">
    <property type="entry name" value="SAM-dependent_MTases_sf"/>
</dbReference>
<dbReference type="Gene3D" id="3.40.50.150">
    <property type="entry name" value="Vaccinia Virus protein VP39"/>
    <property type="match status" value="1"/>
</dbReference>
<evidence type="ECO:0000256" key="4">
    <source>
        <dbReference type="ARBA" id="ARBA00022691"/>
    </source>
</evidence>
<evidence type="ECO:0000313" key="7">
    <source>
        <dbReference type="EMBL" id="SJZ38771.1"/>
    </source>
</evidence>
<proteinExistence type="predicted"/>
<keyword evidence="4" id="KW-0949">S-adenosyl-L-methionine</keyword>
<dbReference type="RefSeq" id="WP_078775528.1">
    <property type="nucleotide sequence ID" value="NZ_FUWU01000004.1"/>
</dbReference>
<dbReference type="GO" id="GO:0032259">
    <property type="term" value="P:methylation"/>
    <property type="evidence" value="ECO:0007669"/>
    <property type="project" value="UniProtKB-KW"/>
</dbReference>
<comment type="catalytic activity">
    <reaction evidence="6">
        <text>a 2'-deoxycytidine in DNA + S-adenosyl-L-methionine = a 5-methyl-2'-deoxycytidine in DNA + S-adenosyl-L-homocysteine + H(+)</text>
        <dbReference type="Rhea" id="RHEA:13681"/>
        <dbReference type="Rhea" id="RHEA-COMP:11369"/>
        <dbReference type="Rhea" id="RHEA-COMP:11370"/>
        <dbReference type="ChEBI" id="CHEBI:15378"/>
        <dbReference type="ChEBI" id="CHEBI:57856"/>
        <dbReference type="ChEBI" id="CHEBI:59789"/>
        <dbReference type="ChEBI" id="CHEBI:85452"/>
        <dbReference type="ChEBI" id="CHEBI:85454"/>
        <dbReference type="EC" id="2.1.1.37"/>
    </reaction>
</comment>
<evidence type="ECO:0000256" key="6">
    <source>
        <dbReference type="ARBA" id="ARBA00047422"/>
    </source>
</evidence>
<dbReference type="GO" id="GO:0009307">
    <property type="term" value="P:DNA restriction-modification system"/>
    <property type="evidence" value="ECO:0007669"/>
    <property type="project" value="UniProtKB-KW"/>
</dbReference>
<dbReference type="InterPro" id="IPR001525">
    <property type="entry name" value="C5_MeTfrase"/>
</dbReference>
<reference evidence="7 8" key="1">
    <citation type="submission" date="2017-02" db="EMBL/GenBank/DDBJ databases">
        <authorList>
            <person name="Peterson S.W."/>
        </authorList>
    </citation>
    <scope>NUCLEOTIDE SEQUENCE [LARGE SCALE GENOMIC DNA]</scope>
    <source>
        <strain evidence="7 8">ATCC 43854</strain>
    </source>
</reference>
<dbReference type="EMBL" id="FUWU01000004">
    <property type="protein sequence ID" value="SJZ38771.1"/>
    <property type="molecule type" value="Genomic_DNA"/>
</dbReference>
<organism evidence="7 8">
    <name type="scientific">Fibrobacter intestinalis</name>
    <dbReference type="NCBI Taxonomy" id="28122"/>
    <lineage>
        <taxon>Bacteria</taxon>
        <taxon>Pseudomonadati</taxon>
        <taxon>Fibrobacterota</taxon>
        <taxon>Fibrobacteria</taxon>
        <taxon>Fibrobacterales</taxon>
        <taxon>Fibrobacteraceae</taxon>
        <taxon>Fibrobacter</taxon>
    </lineage>
</organism>
<dbReference type="EC" id="2.1.1.37" evidence="1"/>
<dbReference type="STRING" id="28122.SAMN02745108_00353"/>
<dbReference type="AlphaFoldDB" id="A0A1T4K8N1"/>
<dbReference type="InterPro" id="IPR018117">
    <property type="entry name" value="C5_DNA_meth_AS"/>
</dbReference>